<sequence length="105" mass="10691">ILLCAPGKSILRSVLKAAGVKIDGKNGVAKKQDKAPTEDKAQGPADNKGGGAGVPGNVKAAKVAIAEADDAEALDAFDELEAAREDGPRTGVTEALVKRRAELES</sequence>
<name>A0A0F9AAZ5_9ZZZZ</name>
<comment type="caution">
    <text evidence="2">The sequence shown here is derived from an EMBL/GenBank/DDBJ whole genome shotgun (WGS) entry which is preliminary data.</text>
</comment>
<feature type="region of interest" description="Disordered" evidence="1">
    <location>
        <begin position="25"/>
        <end position="56"/>
    </location>
</feature>
<gene>
    <name evidence="2" type="ORF">LCGC14_2871230</name>
</gene>
<feature type="compositionally biased region" description="Basic and acidic residues" evidence="1">
    <location>
        <begin position="30"/>
        <end position="41"/>
    </location>
</feature>
<reference evidence="2" key="1">
    <citation type="journal article" date="2015" name="Nature">
        <title>Complex archaea that bridge the gap between prokaryotes and eukaryotes.</title>
        <authorList>
            <person name="Spang A."/>
            <person name="Saw J.H."/>
            <person name="Jorgensen S.L."/>
            <person name="Zaremba-Niedzwiedzka K."/>
            <person name="Martijn J."/>
            <person name="Lind A.E."/>
            <person name="van Eijk R."/>
            <person name="Schleper C."/>
            <person name="Guy L."/>
            <person name="Ettema T.J."/>
        </authorList>
    </citation>
    <scope>NUCLEOTIDE SEQUENCE</scope>
</reference>
<organism evidence="2">
    <name type="scientific">marine sediment metagenome</name>
    <dbReference type="NCBI Taxonomy" id="412755"/>
    <lineage>
        <taxon>unclassified sequences</taxon>
        <taxon>metagenomes</taxon>
        <taxon>ecological metagenomes</taxon>
    </lineage>
</organism>
<evidence type="ECO:0000256" key="1">
    <source>
        <dbReference type="SAM" id="MobiDB-lite"/>
    </source>
</evidence>
<dbReference type="AlphaFoldDB" id="A0A0F9AAZ5"/>
<dbReference type="EMBL" id="LAZR01055750">
    <property type="protein sequence ID" value="KKK75684.1"/>
    <property type="molecule type" value="Genomic_DNA"/>
</dbReference>
<proteinExistence type="predicted"/>
<accession>A0A0F9AAZ5</accession>
<protein>
    <submittedName>
        <fullName evidence="2">Uncharacterized protein</fullName>
    </submittedName>
</protein>
<evidence type="ECO:0000313" key="2">
    <source>
        <dbReference type="EMBL" id="KKK75684.1"/>
    </source>
</evidence>
<feature type="non-terminal residue" evidence="2">
    <location>
        <position position="1"/>
    </location>
</feature>